<dbReference type="Proteomes" id="UP000326921">
    <property type="component" value="Chromosome"/>
</dbReference>
<dbReference type="Gene3D" id="1.20.120.330">
    <property type="entry name" value="Nucleotidyltransferases domain 2"/>
    <property type="match status" value="1"/>
</dbReference>
<gene>
    <name evidence="1" type="ORF">GFH32_10315</name>
</gene>
<evidence type="ECO:0000313" key="2">
    <source>
        <dbReference type="Proteomes" id="UP000326921"/>
    </source>
</evidence>
<keyword evidence="2" id="KW-1185">Reference proteome</keyword>
<dbReference type="EMBL" id="CP045652">
    <property type="protein sequence ID" value="QGA26696.1"/>
    <property type="molecule type" value="Genomic_DNA"/>
</dbReference>
<protein>
    <recommendedName>
        <fullName evidence="3">HEPN domain-containing protein</fullName>
    </recommendedName>
</protein>
<sequence>MAWNIKSQQSIEAADTLLRASHFGNSIHCSYYSVLQILYHIISEELGMTEEEINRGMTFDKSSSHKWIINKSIGLMRKLPIPKPQVLKLNSRINELKDNRVLADYGETLIDAHLARLSYNESQEIKDDLITIFKL</sequence>
<organism evidence="1 2">
    <name type="scientific">Sphingobacterium zhuxiongii</name>
    <dbReference type="NCBI Taxonomy" id="2662364"/>
    <lineage>
        <taxon>Bacteria</taxon>
        <taxon>Pseudomonadati</taxon>
        <taxon>Bacteroidota</taxon>
        <taxon>Sphingobacteriia</taxon>
        <taxon>Sphingobacteriales</taxon>
        <taxon>Sphingobacteriaceae</taxon>
        <taxon>Sphingobacterium</taxon>
    </lineage>
</organism>
<reference evidence="1 2" key="1">
    <citation type="submission" date="2019-10" db="EMBL/GenBank/DDBJ databases">
        <authorList>
            <person name="Dong K."/>
        </authorList>
    </citation>
    <scope>NUCLEOTIDE SEQUENCE [LARGE SCALE GENOMIC DNA]</scope>
    <source>
        <strain evidence="2">dk4302</strain>
    </source>
</reference>
<proteinExistence type="predicted"/>
<evidence type="ECO:0000313" key="1">
    <source>
        <dbReference type="EMBL" id="QGA26696.1"/>
    </source>
</evidence>
<evidence type="ECO:0008006" key="3">
    <source>
        <dbReference type="Google" id="ProtNLM"/>
    </source>
</evidence>
<name>A0A5Q0QB50_9SPHI</name>
<dbReference type="RefSeq" id="WP_153511546.1">
    <property type="nucleotide sequence ID" value="NZ_CP045652.1"/>
</dbReference>
<dbReference type="KEGG" id="sphe:GFH32_10315"/>
<dbReference type="AlphaFoldDB" id="A0A5Q0QB50"/>
<accession>A0A5Q0QB50</accession>